<sequence>MSLIEKFLKKEPGKSSGSVDKEYDLRVATCAVMLEIANIDGDFSEAERKRIVSFLESNFSLSSEIASELIKKAGEELKSSIDLWSFTNRINQNYKREEKIKLIEMIWEIVFTDDYMDKHEDYLMKKLGKLLRLSHQDIMEAKMKAKRKA</sequence>
<reference evidence="2" key="1">
    <citation type="submission" date="2018-06" db="EMBL/GenBank/DDBJ databases">
        <authorList>
            <person name="Zhirakovskaya E."/>
        </authorList>
    </citation>
    <scope>NUCLEOTIDE SEQUENCE</scope>
</reference>
<dbReference type="InterPro" id="IPR029024">
    <property type="entry name" value="TerB-like"/>
</dbReference>
<accession>A0A3B1CG58</accession>
<feature type="domain" description="Co-chaperone DjlA N-terminal" evidence="1">
    <location>
        <begin position="27"/>
        <end position="142"/>
    </location>
</feature>
<name>A0A3B1CG58_9ZZZZ</name>
<dbReference type="AlphaFoldDB" id="A0A3B1CG58"/>
<dbReference type="SUPFAM" id="SSF158682">
    <property type="entry name" value="TerB-like"/>
    <property type="match status" value="1"/>
</dbReference>
<proteinExistence type="predicted"/>
<evidence type="ECO:0000313" key="2">
    <source>
        <dbReference type="EMBL" id="VAX25561.1"/>
    </source>
</evidence>
<dbReference type="EMBL" id="UOGA01000303">
    <property type="protein sequence ID" value="VAX25561.1"/>
    <property type="molecule type" value="Genomic_DNA"/>
</dbReference>
<evidence type="ECO:0000259" key="1">
    <source>
        <dbReference type="Pfam" id="PF05099"/>
    </source>
</evidence>
<organism evidence="2">
    <name type="scientific">hydrothermal vent metagenome</name>
    <dbReference type="NCBI Taxonomy" id="652676"/>
    <lineage>
        <taxon>unclassified sequences</taxon>
        <taxon>metagenomes</taxon>
        <taxon>ecological metagenomes</taxon>
    </lineage>
</organism>
<dbReference type="Gene3D" id="1.10.3680.10">
    <property type="entry name" value="TerB-like"/>
    <property type="match status" value="1"/>
</dbReference>
<dbReference type="Pfam" id="PF05099">
    <property type="entry name" value="TerB"/>
    <property type="match status" value="1"/>
</dbReference>
<protein>
    <recommendedName>
        <fullName evidence="1">Co-chaperone DjlA N-terminal domain-containing protein</fullName>
    </recommendedName>
</protein>
<dbReference type="InterPro" id="IPR007791">
    <property type="entry name" value="DjlA_N"/>
</dbReference>
<dbReference type="CDD" id="cd07313">
    <property type="entry name" value="terB_like_2"/>
    <property type="match status" value="1"/>
</dbReference>
<gene>
    <name evidence="2" type="ORF">MNBD_NITROSPINAE04-1927</name>
</gene>